<proteinExistence type="predicted"/>
<feature type="transmembrane region" description="Helical" evidence="1">
    <location>
        <begin position="25"/>
        <end position="49"/>
    </location>
</feature>
<name>A0A976YE04_9CAUD</name>
<evidence type="ECO:0000313" key="2">
    <source>
        <dbReference type="EMBL" id="UVF62468.1"/>
    </source>
</evidence>
<keyword evidence="3" id="KW-1185">Reference proteome</keyword>
<keyword evidence="1" id="KW-0472">Membrane</keyword>
<sequence length="50" mass="5581">MIFVFLVFLFGYTSALFFCLFGTNAFSRLIGLIGLSICIMATLQIWGLIP</sequence>
<keyword evidence="1" id="KW-0812">Transmembrane</keyword>
<protein>
    <submittedName>
        <fullName evidence="2">Uncharacterized protein</fullName>
    </submittedName>
</protein>
<reference evidence="2 3" key="1">
    <citation type="submission" date="2022-05" db="EMBL/GenBank/DDBJ databases">
        <title>Diverse viruses of marine archaea discovered using metagenomics.</title>
        <authorList>
            <person name="Zhou Y."/>
        </authorList>
    </citation>
    <scope>NUCLEOTIDE SEQUENCE [LARGE SCALE GENOMIC DNA]</scope>
    <source>
        <strain evidence="2">YSH_922147</strain>
    </source>
</reference>
<evidence type="ECO:0000256" key="1">
    <source>
        <dbReference type="SAM" id="Phobius"/>
    </source>
</evidence>
<keyword evidence="1" id="KW-1133">Transmembrane helix</keyword>
<accession>A0A976YE04</accession>
<organism evidence="2 3">
    <name type="scientific">Nitrososphaeria virus YSH_922147</name>
    <dbReference type="NCBI Taxonomy" id="3071323"/>
    <lineage>
        <taxon>Viruses</taxon>
        <taxon>Duplodnaviria</taxon>
        <taxon>Heunggongvirae</taxon>
        <taxon>Uroviricota</taxon>
        <taxon>Caudoviricetes</taxon>
        <taxon>Juravirales</taxon>
        <taxon>Yangangviridae</taxon>
        <taxon>Mathaucavirus</taxon>
        <taxon>Mathaucavirus yangshanense</taxon>
    </lineage>
</organism>
<evidence type="ECO:0000313" key="3">
    <source>
        <dbReference type="Proteomes" id="UP001156973"/>
    </source>
</evidence>
<dbReference type="Proteomes" id="UP001156973">
    <property type="component" value="Segment"/>
</dbReference>
<dbReference type="KEGG" id="vg:80545019"/>
<dbReference type="EMBL" id="ON649701">
    <property type="protein sequence ID" value="UVF62468.1"/>
    <property type="molecule type" value="Genomic_DNA"/>
</dbReference>